<keyword evidence="5" id="KW-1185">Reference proteome</keyword>
<dbReference type="Pfam" id="PF13791">
    <property type="entry name" value="Sigma_reg_C"/>
    <property type="match status" value="1"/>
</dbReference>
<dbReference type="EMBL" id="WJNH01000006">
    <property type="protein sequence ID" value="MRG86812.1"/>
    <property type="molecule type" value="Genomic_DNA"/>
</dbReference>
<feature type="domain" description="Sigma factor regulator C-terminal" evidence="2">
    <location>
        <begin position="198"/>
        <end position="377"/>
    </location>
</feature>
<dbReference type="RefSeq" id="WP_153728719.1">
    <property type="nucleotide sequence ID" value="NZ_WJNH01000006.1"/>
</dbReference>
<feature type="transmembrane region" description="Helical" evidence="1">
    <location>
        <begin position="74"/>
        <end position="98"/>
    </location>
</feature>
<keyword evidence="1" id="KW-0472">Membrane</keyword>
<organism evidence="4 5">
    <name type="scientific">Salinibacillus xinjiangensis</name>
    <dbReference type="NCBI Taxonomy" id="1229268"/>
    <lineage>
        <taxon>Bacteria</taxon>
        <taxon>Bacillati</taxon>
        <taxon>Bacillota</taxon>
        <taxon>Bacilli</taxon>
        <taxon>Bacillales</taxon>
        <taxon>Bacillaceae</taxon>
        <taxon>Salinibacillus</taxon>
    </lineage>
</organism>
<protein>
    <recommendedName>
        <fullName evidence="6">Anti-sigma factor</fullName>
    </recommendedName>
</protein>
<evidence type="ECO:0000259" key="2">
    <source>
        <dbReference type="Pfam" id="PF13791"/>
    </source>
</evidence>
<gene>
    <name evidence="4" type="ORF">GH754_10875</name>
</gene>
<accession>A0A6G1X798</accession>
<evidence type="ECO:0000256" key="1">
    <source>
        <dbReference type="SAM" id="Phobius"/>
    </source>
</evidence>
<evidence type="ECO:0008006" key="6">
    <source>
        <dbReference type="Google" id="ProtNLM"/>
    </source>
</evidence>
<dbReference type="OrthoDB" id="2730366at2"/>
<evidence type="ECO:0000259" key="3">
    <source>
        <dbReference type="Pfam" id="PF13800"/>
    </source>
</evidence>
<feature type="domain" description="Sigma factor regulator N-terminal" evidence="3">
    <location>
        <begin position="59"/>
        <end position="149"/>
    </location>
</feature>
<name>A0A6G1X798_9BACI</name>
<dbReference type="InterPro" id="IPR025672">
    <property type="entry name" value="Sigma_reg_C_dom"/>
</dbReference>
<comment type="caution">
    <text evidence="4">The sequence shown here is derived from an EMBL/GenBank/DDBJ whole genome shotgun (WGS) entry which is preliminary data.</text>
</comment>
<dbReference type="AlphaFoldDB" id="A0A6G1X798"/>
<keyword evidence="1" id="KW-0812">Transmembrane</keyword>
<proteinExistence type="predicted"/>
<dbReference type="Pfam" id="PF13800">
    <property type="entry name" value="Sigma_reg_N"/>
    <property type="match status" value="1"/>
</dbReference>
<evidence type="ECO:0000313" key="4">
    <source>
        <dbReference type="EMBL" id="MRG86812.1"/>
    </source>
</evidence>
<keyword evidence="1" id="KW-1133">Transmembrane helix</keyword>
<dbReference type="Proteomes" id="UP000480185">
    <property type="component" value="Unassembled WGS sequence"/>
</dbReference>
<evidence type="ECO:0000313" key="5">
    <source>
        <dbReference type="Proteomes" id="UP000480185"/>
    </source>
</evidence>
<reference evidence="4 5" key="1">
    <citation type="submission" date="2019-11" db="EMBL/GenBank/DDBJ databases">
        <authorList>
            <person name="Li J."/>
        </authorList>
    </citation>
    <scope>NUCLEOTIDE SEQUENCE [LARGE SCALE GENOMIC DNA]</scope>
    <source>
        <strain evidence="4 5">J4</strain>
    </source>
</reference>
<dbReference type="InterPro" id="IPR029101">
    <property type="entry name" value="Sigma_reg_N"/>
</dbReference>
<sequence>MSEDFKGKLKAYMEGTLSEEEHKEVEKELEKMEIYQSYLDEQLGENKEQQNELKDKQKKKIIRKGKWKARISNALTALGILIIVAVLSSIINMIIYTWGEPDRMRVYNDVIQSTIAVTQPNIQAKSGGSNSGFFFLTNERELRKRIGDKYENVGHFEMKFLYGLPFAPIVERENYNQGMFFYPPTGESVGDDPDWNRLEHLSEGTVTEAYLSLDQLYSTGDLLAKFKDKNLEPVWMAADTGVEKREIEEMGAAPTDPIGFPTMPMWHPEDMEVTSRTEKEGPFGVKVGSETGTYPEFDMYGSEDLRNENFIQTLEIMAEHERLANQVYRYSDLELEKRIEYLKENGVQLYGVVVTGPTKEILKLKEEDWIASMSIGEVRLWDWFNVKEQQE</sequence>